<sequence>MEKVAKNAVESTFRLTYCKCKIRFLSRNKGIKWYYGRCMIKYRYK</sequence>
<dbReference type="RefSeq" id="WP_187953387.1">
    <property type="nucleotide sequence ID" value="NZ_JACJGE010000006.1"/>
</dbReference>
<organism evidence="1 2">
    <name type="scientific">Bacillus spizizenii</name>
    <name type="common">Bacillus subtilis subsp. spizizenii</name>
    <dbReference type="NCBI Taxonomy" id="96241"/>
    <lineage>
        <taxon>Bacteria</taxon>
        <taxon>Bacillati</taxon>
        <taxon>Bacillota</taxon>
        <taxon>Bacilli</taxon>
        <taxon>Bacillales</taxon>
        <taxon>Bacillaceae</taxon>
        <taxon>Bacillus</taxon>
    </lineage>
</organism>
<comment type="caution">
    <text evidence="1">The sequence shown here is derived from an EMBL/GenBank/DDBJ whole genome shotgun (WGS) entry which is preliminary data.</text>
</comment>
<dbReference type="EMBL" id="JALANJ010000018">
    <property type="protein sequence ID" value="MCY8121496.1"/>
    <property type="molecule type" value="Genomic_DNA"/>
</dbReference>
<proteinExistence type="predicted"/>
<evidence type="ECO:0000313" key="2">
    <source>
        <dbReference type="Proteomes" id="UP001070352"/>
    </source>
</evidence>
<gene>
    <name evidence="1" type="ORF">MOC45_12905</name>
</gene>
<dbReference type="Proteomes" id="UP001070352">
    <property type="component" value="Unassembled WGS sequence"/>
</dbReference>
<name>A0A9Q4DPZ6_BACSC</name>
<reference evidence="1" key="1">
    <citation type="submission" date="2022-02" db="EMBL/GenBank/DDBJ databases">
        <title>Crop Bioprotection Bacillus Genome Sequencing.</title>
        <authorList>
            <person name="Dunlap C."/>
        </authorList>
    </citation>
    <scope>NUCLEOTIDE SEQUENCE</scope>
    <source>
        <strain evidence="1">M18B4</strain>
    </source>
</reference>
<dbReference type="AlphaFoldDB" id="A0A9Q4DPZ6"/>
<evidence type="ECO:0000313" key="1">
    <source>
        <dbReference type="EMBL" id="MCY8121496.1"/>
    </source>
</evidence>
<protein>
    <submittedName>
        <fullName evidence="1">Uncharacterized protein</fullName>
    </submittedName>
</protein>
<accession>A0A9Q4DPZ6</accession>